<dbReference type="AlphaFoldDB" id="X0TJG1"/>
<dbReference type="EMBL" id="BARS01016456">
    <property type="protein sequence ID" value="GAF87391.1"/>
    <property type="molecule type" value="Genomic_DNA"/>
</dbReference>
<protein>
    <recommendedName>
        <fullName evidence="2">tRNA-guanine(15) transglycosylase-like domain-containing protein</fullName>
    </recommendedName>
</protein>
<organism evidence="1">
    <name type="scientific">marine sediment metagenome</name>
    <dbReference type="NCBI Taxonomy" id="412755"/>
    <lineage>
        <taxon>unclassified sequences</taxon>
        <taxon>metagenomes</taxon>
        <taxon>ecological metagenomes</taxon>
    </lineage>
</organism>
<comment type="caution">
    <text evidence="1">The sequence shown here is derived from an EMBL/GenBank/DDBJ whole genome shotgun (WGS) entry which is preliminary data.</text>
</comment>
<proteinExistence type="predicted"/>
<reference evidence="1" key="1">
    <citation type="journal article" date="2014" name="Front. Microbiol.">
        <title>High frequency of phylogenetically diverse reductive dehalogenase-homologous genes in deep subseafloor sedimentary metagenomes.</title>
        <authorList>
            <person name="Kawai M."/>
            <person name="Futagami T."/>
            <person name="Toyoda A."/>
            <person name="Takaki Y."/>
            <person name="Nishi S."/>
            <person name="Hori S."/>
            <person name="Arai W."/>
            <person name="Tsubouchi T."/>
            <person name="Morono Y."/>
            <person name="Uchiyama I."/>
            <person name="Ito T."/>
            <person name="Fujiyama A."/>
            <person name="Inagaki F."/>
            <person name="Takami H."/>
        </authorList>
    </citation>
    <scope>NUCLEOTIDE SEQUENCE</scope>
    <source>
        <strain evidence="1">Expedition CK06-06</strain>
    </source>
</reference>
<feature type="non-terminal residue" evidence="1">
    <location>
        <position position="1"/>
    </location>
</feature>
<gene>
    <name evidence="1" type="ORF">S01H1_27081</name>
</gene>
<evidence type="ECO:0000313" key="1">
    <source>
        <dbReference type="EMBL" id="GAF87391.1"/>
    </source>
</evidence>
<accession>X0TJG1</accession>
<sequence length="199" mass="22815">ALRGLAHLVFQLSKNNKSVFVLKIGAFGEILSAIGATGFSSGLAGGESFHEEGLREKLSGYGRPINKWTYVSELFSYVNDEAIKRTDYKCNCLTCNGLLPGNAFSKKAHFLRRRMDTMKSLQKIDRPKRINFMLSRLEKSIKLASHYNKKHALLLSTDHLIKWRNVLESTKHWTHKDDSDKKAVDLDKLIHRTRTRRKK</sequence>
<name>X0TJG1_9ZZZZ</name>
<evidence type="ECO:0008006" key="2">
    <source>
        <dbReference type="Google" id="ProtNLM"/>
    </source>
</evidence>